<dbReference type="AlphaFoldDB" id="A0A0N7MM20"/>
<dbReference type="OrthoDB" id="343092at2759"/>
<accession>A0A0N7MM20</accession>
<protein>
    <submittedName>
        <fullName evidence="2">LAQU0S12e01882g1_1</fullName>
    </submittedName>
</protein>
<dbReference type="Proteomes" id="UP000236544">
    <property type="component" value="Unassembled WGS sequence"/>
</dbReference>
<sequence length="661" mass="74321">MSSIEIIEEKDHPAFEGHRQPLNVDIIEITSGNEDLTPAKAATRYTYPSSPRVCHKSSPLRATVYNSEPLDHSVELSAAFNDDIAIGETVSESSFAFLEGQQNVAMNKSKESSPASLIPLNKSSPTSTCILKKHESALDQIISEDVLSSDAIENTSKLASGRQPPLSFKAMGHKWSLANEENIHFAECEQNKAEEVAKVTSARNLFVKSSQSETSIIPPQDVEEQSSFRGVQTHHDTKARRIPSDINMPASKHCQTNDAIEYSSTPEASKSNDTGQNTMLPSKINAKISLSYSSKRLREETSEALLSNAGSEDTKRMRKFIVLGKSFTDEESRLEINKSLATSAGKKEFNAVNKLVKEPSVLKEEISIDICASLYQSFLEEGVDLKERLSPAQVLHTHTVNPLMKLRRNCKSIYDYEHGIFYPARETLVTETISILYYEALEFFHQYATDKVRLEKFLEECKMGDQLVLIMLSGCDNLIKGLQNLENRRFRQQINEELRGASPRRKRTSNKNSSKLEELNIKPADVEKKIESIAVSMKVHFFSTETKQDFAIWMNNLLVVVGRKRYDPIIRHQNWSHISLRSAQDPQDALSKTVEQLDQMTRLKAQRVVAIYKSFQQLYEDVTNGYLFSGDDGNTLMGSAAEKAMATLLTSENPEELIYLD</sequence>
<evidence type="ECO:0000256" key="1">
    <source>
        <dbReference type="SAM" id="MobiDB-lite"/>
    </source>
</evidence>
<keyword evidence="3" id="KW-1185">Reference proteome</keyword>
<reference evidence="3" key="1">
    <citation type="submission" date="2015-10" db="EMBL/GenBank/DDBJ databases">
        <authorList>
            <person name="Devillers H."/>
        </authorList>
    </citation>
    <scope>NUCLEOTIDE SEQUENCE [LARGE SCALE GENOMIC DNA]</scope>
</reference>
<evidence type="ECO:0000313" key="2">
    <source>
        <dbReference type="EMBL" id="CUS23870.1"/>
    </source>
</evidence>
<evidence type="ECO:0000313" key="3">
    <source>
        <dbReference type="Proteomes" id="UP000236544"/>
    </source>
</evidence>
<name>A0A0N7MM20_9SACH</name>
<feature type="compositionally biased region" description="Polar residues" evidence="1">
    <location>
        <begin position="263"/>
        <end position="280"/>
    </location>
</feature>
<gene>
    <name evidence="2" type="ORF">LAQU0_S12e01882g</name>
</gene>
<proteinExistence type="predicted"/>
<feature type="region of interest" description="Disordered" evidence="1">
    <location>
        <begin position="263"/>
        <end position="282"/>
    </location>
</feature>
<feature type="region of interest" description="Disordered" evidence="1">
    <location>
        <begin position="216"/>
        <end position="238"/>
    </location>
</feature>
<organism evidence="2 3">
    <name type="scientific">Lachancea quebecensis</name>
    <dbReference type="NCBI Taxonomy" id="1654605"/>
    <lineage>
        <taxon>Eukaryota</taxon>
        <taxon>Fungi</taxon>
        <taxon>Dikarya</taxon>
        <taxon>Ascomycota</taxon>
        <taxon>Saccharomycotina</taxon>
        <taxon>Saccharomycetes</taxon>
        <taxon>Saccharomycetales</taxon>
        <taxon>Saccharomycetaceae</taxon>
        <taxon>Lachancea</taxon>
    </lineage>
</organism>
<dbReference type="EMBL" id="LN890553">
    <property type="protein sequence ID" value="CUS23870.1"/>
    <property type="molecule type" value="Genomic_DNA"/>
</dbReference>